<dbReference type="RefSeq" id="WP_344496103.1">
    <property type="nucleotide sequence ID" value="NZ_BAAAQX010000070.1"/>
</dbReference>
<evidence type="ECO:0000313" key="2">
    <source>
        <dbReference type="EMBL" id="GAA2216471.1"/>
    </source>
</evidence>
<sequence>MDPLVLTALTTVGVVFIVAVAAVVMVWLAVRRTRPADLPAALDGVAVVVRAILGKK</sequence>
<organism evidence="2 3">
    <name type="scientific">Nonomuraea monospora</name>
    <dbReference type="NCBI Taxonomy" id="568818"/>
    <lineage>
        <taxon>Bacteria</taxon>
        <taxon>Bacillati</taxon>
        <taxon>Actinomycetota</taxon>
        <taxon>Actinomycetes</taxon>
        <taxon>Streptosporangiales</taxon>
        <taxon>Streptosporangiaceae</taxon>
        <taxon>Nonomuraea</taxon>
    </lineage>
</organism>
<accession>A0ABN3D3U4</accession>
<keyword evidence="1" id="KW-1133">Transmembrane helix</keyword>
<reference evidence="2 3" key="1">
    <citation type="journal article" date="2019" name="Int. J. Syst. Evol. Microbiol.">
        <title>The Global Catalogue of Microorganisms (GCM) 10K type strain sequencing project: providing services to taxonomists for standard genome sequencing and annotation.</title>
        <authorList>
            <consortium name="The Broad Institute Genomics Platform"/>
            <consortium name="The Broad Institute Genome Sequencing Center for Infectious Disease"/>
            <person name="Wu L."/>
            <person name="Ma J."/>
        </authorList>
    </citation>
    <scope>NUCLEOTIDE SEQUENCE [LARGE SCALE GENOMIC DNA]</scope>
    <source>
        <strain evidence="2 3">JCM 16114</strain>
    </source>
</reference>
<keyword evidence="3" id="KW-1185">Reference proteome</keyword>
<keyword evidence="1" id="KW-0472">Membrane</keyword>
<evidence type="ECO:0000313" key="3">
    <source>
        <dbReference type="Proteomes" id="UP001499843"/>
    </source>
</evidence>
<evidence type="ECO:0000256" key="1">
    <source>
        <dbReference type="SAM" id="Phobius"/>
    </source>
</evidence>
<feature type="transmembrane region" description="Helical" evidence="1">
    <location>
        <begin position="6"/>
        <end position="30"/>
    </location>
</feature>
<gene>
    <name evidence="2" type="ORF">GCM10009850_119400</name>
</gene>
<keyword evidence="1" id="KW-0812">Transmembrane</keyword>
<name>A0ABN3D3U4_9ACTN</name>
<protein>
    <submittedName>
        <fullName evidence="2">Uncharacterized protein</fullName>
    </submittedName>
</protein>
<dbReference type="EMBL" id="BAAAQX010000070">
    <property type="protein sequence ID" value="GAA2216471.1"/>
    <property type="molecule type" value="Genomic_DNA"/>
</dbReference>
<proteinExistence type="predicted"/>
<comment type="caution">
    <text evidence="2">The sequence shown here is derived from an EMBL/GenBank/DDBJ whole genome shotgun (WGS) entry which is preliminary data.</text>
</comment>
<dbReference type="Proteomes" id="UP001499843">
    <property type="component" value="Unassembled WGS sequence"/>
</dbReference>